<evidence type="ECO:0000256" key="3">
    <source>
        <dbReference type="SAM" id="MobiDB-lite"/>
    </source>
</evidence>
<dbReference type="InterPro" id="IPR029045">
    <property type="entry name" value="ClpP/crotonase-like_dom_sf"/>
</dbReference>
<dbReference type="Pfam" id="PF00378">
    <property type="entry name" value="ECH_1"/>
    <property type="match status" value="1"/>
</dbReference>
<dbReference type="CDD" id="cd06558">
    <property type="entry name" value="crotonase-like"/>
    <property type="match status" value="1"/>
</dbReference>
<dbReference type="AlphaFoldDB" id="A0A1I6M7D2"/>
<dbReference type="SUPFAM" id="SSF52096">
    <property type="entry name" value="ClpP/crotonase"/>
    <property type="match status" value="1"/>
</dbReference>
<dbReference type="GO" id="GO:0003824">
    <property type="term" value="F:catalytic activity"/>
    <property type="evidence" value="ECO:0007669"/>
    <property type="project" value="InterPro"/>
</dbReference>
<dbReference type="EMBL" id="FOZK01000005">
    <property type="protein sequence ID" value="SFS11533.1"/>
    <property type="molecule type" value="Genomic_DNA"/>
</dbReference>
<organism evidence="4 5">
    <name type="scientific">Halomicrobium zhouii</name>
    <dbReference type="NCBI Taxonomy" id="767519"/>
    <lineage>
        <taxon>Archaea</taxon>
        <taxon>Methanobacteriati</taxon>
        <taxon>Methanobacteriota</taxon>
        <taxon>Stenosarchaea group</taxon>
        <taxon>Halobacteria</taxon>
        <taxon>Halobacteriales</taxon>
        <taxon>Haloarculaceae</taxon>
        <taxon>Halomicrobium</taxon>
    </lineage>
</organism>
<comment type="similarity">
    <text evidence="1 2">Belongs to the enoyl-CoA hydratase/isomerase family.</text>
</comment>
<accession>A0A1I6M7D2</accession>
<dbReference type="PROSITE" id="PS00166">
    <property type="entry name" value="ENOYL_COA_HYDRATASE"/>
    <property type="match status" value="1"/>
</dbReference>
<feature type="region of interest" description="Disordered" evidence="3">
    <location>
        <begin position="200"/>
        <end position="228"/>
    </location>
</feature>
<gene>
    <name evidence="4" type="ORF">SAMN05216559_3889</name>
</gene>
<evidence type="ECO:0000313" key="5">
    <source>
        <dbReference type="Proteomes" id="UP000199062"/>
    </source>
</evidence>
<dbReference type="Proteomes" id="UP000199062">
    <property type="component" value="Unassembled WGS sequence"/>
</dbReference>
<proteinExistence type="inferred from homology"/>
<dbReference type="GO" id="GO:0006635">
    <property type="term" value="P:fatty acid beta-oxidation"/>
    <property type="evidence" value="ECO:0007669"/>
    <property type="project" value="TreeGrafter"/>
</dbReference>
<sequence>MIHAATDGDVAVVTLDRPQRRNALTREGLAELGDAVDDASAPVLYLHGAGEAFCAGADLDVVDGLKTREAAEFAAAGQDVARALATYDGATVAGIDGAARGGGVELALACDVRVCTPDATLAESGVSLGLFGAWGGTARLPDVVGRGVAADLALSGRALDAEEARAVGLVSRVVEDPRTVAKEIAANDHDAVRAVAELLRNPADPTSQEERERQTFADLVGTRSDEDG</sequence>
<reference evidence="4 5" key="1">
    <citation type="submission" date="2016-10" db="EMBL/GenBank/DDBJ databases">
        <authorList>
            <person name="de Groot N.N."/>
        </authorList>
    </citation>
    <scope>NUCLEOTIDE SEQUENCE [LARGE SCALE GENOMIC DNA]</scope>
    <source>
        <strain evidence="4 5">CGMCC 1.10457</strain>
    </source>
</reference>
<evidence type="ECO:0000256" key="2">
    <source>
        <dbReference type="RuleBase" id="RU003707"/>
    </source>
</evidence>
<protein>
    <submittedName>
        <fullName evidence="4">Enoyl-CoA hydratase/carnithine racemase</fullName>
    </submittedName>
</protein>
<evidence type="ECO:0000256" key="1">
    <source>
        <dbReference type="ARBA" id="ARBA00005254"/>
    </source>
</evidence>
<keyword evidence="5" id="KW-1185">Reference proteome</keyword>
<dbReference type="InterPro" id="IPR018376">
    <property type="entry name" value="Enoyl-CoA_hyd/isom_CS"/>
</dbReference>
<dbReference type="STRING" id="767519.SAMN05216559_3889"/>
<dbReference type="InterPro" id="IPR001753">
    <property type="entry name" value="Enoyl-CoA_hydra/iso"/>
</dbReference>
<dbReference type="PANTHER" id="PTHR11941:SF54">
    <property type="entry name" value="ENOYL-COA HYDRATASE, MITOCHONDRIAL"/>
    <property type="match status" value="1"/>
</dbReference>
<name>A0A1I6M7D2_9EURY</name>
<dbReference type="PANTHER" id="PTHR11941">
    <property type="entry name" value="ENOYL-COA HYDRATASE-RELATED"/>
    <property type="match status" value="1"/>
</dbReference>
<dbReference type="Gene3D" id="3.90.226.10">
    <property type="entry name" value="2-enoyl-CoA Hydratase, Chain A, domain 1"/>
    <property type="match status" value="1"/>
</dbReference>
<evidence type="ECO:0000313" key="4">
    <source>
        <dbReference type="EMBL" id="SFS11533.1"/>
    </source>
</evidence>